<name>A0ABU6SMD3_9FABA</name>
<keyword evidence="1" id="KW-0812">Transmembrane</keyword>
<comment type="caution">
    <text evidence="2">The sequence shown here is derived from an EMBL/GenBank/DDBJ whole genome shotgun (WGS) entry which is preliminary data.</text>
</comment>
<sequence length="73" mass="7717">LCMNTGSDVLTVSALLHGAPSVSEDFRHEARIGTAASNKNVGACVLTFLHALLTTLLNIIKFRSSMTDVAGEE</sequence>
<dbReference type="EMBL" id="JASCZI010061068">
    <property type="protein sequence ID" value="MED6137490.1"/>
    <property type="molecule type" value="Genomic_DNA"/>
</dbReference>
<feature type="transmembrane region" description="Helical" evidence="1">
    <location>
        <begin position="40"/>
        <end position="60"/>
    </location>
</feature>
<keyword evidence="1" id="KW-0472">Membrane</keyword>
<proteinExistence type="predicted"/>
<evidence type="ECO:0000313" key="2">
    <source>
        <dbReference type="EMBL" id="MED6137490.1"/>
    </source>
</evidence>
<gene>
    <name evidence="2" type="ORF">PIB30_065489</name>
</gene>
<dbReference type="Proteomes" id="UP001341840">
    <property type="component" value="Unassembled WGS sequence"/>
</dbReference>
<keyword evidence="1" id="KW-1133">Transmembrane helix</keyword>
<evidence type="ECO:0000256" key="1">
    <source>
        <dbReference type="SAM" id="Phobius"/>
    </source>
</evidence>
<feature type="non-terminal residue" evidence="2">
    <location>
        <position position="1"/>
    </location>
</feature>
<keyword evidence="3" id="KW-1185">Reference proteome</keyword>
<reference evidence="2 3" key="1">
    <citation type="journal article" date="2023" name="Plants (Basel)">
        <title>Bridging the Gap: Combining Genomics and Transcriptomics Approaches to Understand Stylosanthes scabra, an Orphan Legume from the Brazilian Caatinga.</title>
        <authorList>
            <person name="Ferreira-Neto J.R.C."/>
            <person name="da Silva M.D."/>
            <person name="Binneck E."/>
            <person name="de Melo N.F."/>
            <person name="da Silva R.H."/>
            <person name="de Melo A.L.T.M."/>
            <person name="Pandolfi V."/>
            <person name="Bustamante F.O."/>
            <person name="Brasileiro-Vidal A.C."/>
            <person name="Benko-Iseppon A.M."/>
        </authorList>
    </citation>
    <scope>NUCLEOTIDE SEQUENCE [LARGE SCALE GENOMIC DNA]</scope>
    <source>
        <tissue evidence="2">Leaves</tissue>
    </source>
</reference>
<accession>A0ABU6SMD3</accession>
<evidence type="ECO:0000313" key="3">
    <source>
        <dbReference type="Proteomes" id="UP001341840"/>
    </source>
</evidence>
<organism evidence="2 3">
    <name type="scientific">Stylosanthes scabra</name>
    <dbReference type="NCBI Taxonomy" id="79078"/>
    <lineage>
        <taxon>Eukaryota</taxon>
        <taxon>Viridiplantae</taxon>
        <taxon>Streptophyta</taxon>
        <taxon>Embryophyta</taxon>
        <taxon>Tracheophyta</taxon>
        <taxon>Spermatophyta</taxon>
        <taxon>Magnoliopsida</taxon>
        <taxon>eudicotyledons</taxon>
        <taxon>Gunneridae</taxon>
        <taxon>Pentapetalae</taxon>
        <taxon>rosids</taxon>
        <taxon>fabids</taxon>
        <taxon>Fabales</taxon>
        <taxon>Fabaceae</taxon>
        <taxon>Papilionoideae</taxon>
        <taxon>50 kb inversion clade</taxon>
        <taxon>dalbergioids sensu lato</taxon>
        <taxon>Dalbergieae</taxon>
        <taxon>Pterocarpus clade</taxon>
        <taxon>Stylosanthes</taxon>
    </lineage>
</organism>
<protein>
    <submittedName>
        <fullName evidence="2">Uncharacterized protein</fullName>
    </submittedName>
</protein>